<dbReference type="Proteomes" id="UP000215506">
    <property type="component" value="Unassembled WGS sequence"/>
</dbReference>
<feature type="transmembrane region" description="Helical" evidence="1">
    <location>
        <begin position="197"/>
        <end position="216"/>
    </location>
</feature>
<feature type="transmembrane region" description="Helical" evidence="1">
    <location>
        <begin position="74"/>
        <end position="95"/>
    </location>
</feature>
<evidence type="ECO:0000256" key="1">
    <source>
        <dbReference type="SAM" id="Phobius"/>
    </source>
</evidence>
<comment type="caution">
    <text evidence="2">The sequence shown here is derived from an EMBL/GenBank/DDBJ whole genome shotgun (WGS) entry which is preliminary data.</text>
</comment>
<dbReference type="AlphaFoldDB" id="A0A231H5J9"/>
<keyword evidence="1" id="KW-1133">Transmembrane helix</keyword>
<dbReference type="RefSeq" id="WP_094025961.1">
    <property type="nucleotide sequence ID" value="NZ_NGAF01000007.1"/>
</dbReference>
<reference evidence="2 3" key="1">
    <citation type="submission" date="2017-07" db="EMBL/GenBank/DDBJ databases">
        <title>First draft Genome Sequence of Nocardia cerradoensis isolated from human infection.</title>
        <authorList>
            <person name="Carrasco G."/>
        </authorList>
    </citation>
    <scope>NUCLEOTIDE SEQUENCE [LARGE SCALE GENOMIC DNA]</scope>
    <source>
        <strain evidence="2 3">CNM20130759</strain>
    </source>
</reference>
<evidence type="ECO:0008006" key="4">
    <source>
        <dbReference type="Google" id="ProtNLM"/>
    </source>
</evidence>
<feature type="transmembrane region" description="Helical" evidence="1">
    <location>
        <begin position="148"/>
        <end position="176"/>
    </location>
</feature>
<feature type="transmembrane region" description="Helical" evidence="1">
    <location>
        <begin position="41"/>
        <end position="62"/>
    </location>
</feature>
<keyword evidence="3" id="KW-1185">Reference proteome</keyword>
<protein>
    <recommendedName>
        <fullName evidence="4">Sap-like sulfolipid-1-addressing protein</fullName>
    </recommendedName>
</protein>
<gene>
    <name evidence="2" type="ORF">B7C42_03608</name>
</gene>
<evidence type="ECO:0000313" key="2">
    <source>
        <dbReference type="EMBL" id="OXR44052.1"/>
    </source>
</evidence>
<dbReference type="InterPro" id="IPR021315">
    <property type="entry name" value="Gap/Sap"/>
</dbReference>
<dbReference type="Pfam" id="PF11139">
    <property type="entry name" value="SfLAP"/>
    <property type="match status" value="1"/>
</dbReference>
<keyword evidence="1" id="KW-0472">Membrane</keyword>
<feature type="transmembrane region" description="Helical" evidence="1">
    <location>
        <begin position="12"/>
        <end position="29"/>
    </location>
</feature>
<proteinExistence type="predicted"/>
<sequence>MGDLLVLLLPEVIGLIVTPGAVAGCVLLLQSRRPIANASAFGAAFLLVYAQIAVAALLGGAGDPQSTSKQTSHWAGLVVGVLFLVAGAVIAVRKPKTAPGGGPRWMTQLENTGPRGAFIAGLALAVVNPNLFIMLSGMSLIASSATSVAASAVGTIVLLVAAVLDFLVPIGIYLLLGERARTGLDAAKVWMIRHTRLLSIGVLLVFGALFTIRGIVNLT</sequence>
<evidence type="ECO:0000313" key="3">
    <source>
        <dbReference type="Proteomes" id="UP000215506"/>
    </source>
</evidence>
<name>A0A231H5J9_9NOCA</name>
<organism evidence="2 3">
    <name type="scientific">Nocardia cerradoensis</name>
    <dbReference type="NCBI Taxonomy" id="85688"/>
    <lineage>
        <taxon>Bacteria</taxon>
        <taxon>Bacillati</taxon>
        <taxon>Actinomycetota</taxon>
        <taxon>Actinomycetes</taxon>
        <taxon>Mycobacteriales</taxon>
        <taxon>Nocardiaceae</taxon>
        <taxon>Nocardia</taxon>
    </lineage>
</organism>
<feature type="transmembrane region" description="Helical" evidence="1">
    <location>
        <begin position="116"/>
        <end position="142"/>
    </location>
</feature>
<accession>A0A231H5J9</accession>
<dbReference type="EMBL" id="NGAF01000007">
    <property type="protein sequence ID" value="OXR44052.1"/>
    <property type="molecule type" value="Genomic_DNA"/>
</dbReference>
<keyword evidence="1" id="KW-0812">Transmembrane</keyword>